<dbReference type="InterPro" id="IPR012020">
    <property type="entry name" value="ABHD4"/>
</dbReference>
<dbReference type="InterPro" id="IPR000073">
    <property type="entry name" value="AB_hydrolase_1"/>
</dbReference>
<dbReference type="Gene3D" id="3.40.50.1820">
    <property type="entry name" value="alpha/beta hydrolase"/>
    <property type="match status" value="1"/>
</dbReference>
<comment type="similarity">
    <text evidence="1">Belongs to the AB hydrolase superfamily. AB hydrolase 4 family.</text>
</comment>
<feature type="active site" description="Charge relay system" evidence="2">
    <location>
        <position position="396"/>
    </location>
</feature>
<feature type="signal peptide" evidence="4">
    <location>
        <begin position="1"/>
        <end position="19"/>
    </location>
</feature>
<feature type="domain" description="AB hydrolase-1" evidence="5">
    <location>
        <begin position="174"/>
        <end position="434"/>
    </location>
</feature>
<feature type="chain" id="PRO_5042126839" evidence="4">
    <location>
        <begin position="20"/>
        <end position="465"/>
    </location>
</feature>
<gene>
    <name evidence="6" type="ORF">QTG54_013095</name>
</gene>
<reference evidence="6" key="1">
    <citation type="submission" date="2023-06" db="EMBL/GenBank/DDBJ databases">
        <title>Survivors Of The Sea: Transcriptome response of Skeletonema marinoi to long-term dormancy.</title>
        <authorList>
            <person name="Pinder M.I.M."/>
            <person name="Kourtchenko O."/>
            <person name="Robertson E.K."/>
            <person name="Larsson T."/>
            <person name="Maumus F."/>
            <person name="Osuna-Cruz C.M."/>
            <person name="Vancaester E."/>
            <person name="Stenow R."/>
            <person name="Vandepoele K."/>
            <person name="Ploug H."/>
            <person name="Bruchert V."/>
            <person name="Godhe A."/>
            <person name="Topel M."/>
        </authorList>
    </citation>
    <scope>NUCLEOTIDE SEQUENCE</scope>
    <source>
        <strain evidence="6">R05AC</strain>
    </source>
</reference>
<evidence type="ECO:0000256" key="4">
    <source>
        <dbReference type="SAM" id="SignalP"/>
    </source>
</evidence>
<evidence type="ECO:0000256" key="2">
    <source>
        <dbReference type="PIRSR" id="PIRSR005211-1"/>
    </source>
</evidence>
<dbReference type="GO" id="GO:0047372">
    <property type="term" value="F:monoacylglycerol lipase activity"/>
    <property type="evidence" value="ECO:0007669"/>
    <property type="project" value="TreeGrafter"/>
</dbReference>
<dbReference type="GO" id="GO:0034338">
    <property type="term" value="F:short-chain carboxylesterase activity"/>
    <property type="evidence" value="ECO:0007669"/>
    <property type="project" value="TreeGrafter"/>
</dbReference>
<comment type="caution">
    <text evidence="6">The sequence shown here is derived from an EMBL/GenBank/DDBJ whole genome shotgun (WGS) entry which is preliminary data.</text>
</comment>
<dbReference type="Proteomes" id="UP001224775">
    <property type="component" value="Unassembled WGS sequence"/>
</dbReference>
<dbReference type="InterPro" id="IPR050960">
    <property type="entry name" value="AB_hydrolase_4_sf"/>
</dbReference>
<organism evidence="6 7">
    <name type="scientific">Skeletonema marinoi</name>
    <dbReference type="NCBI Taxonomy" id="267567"/>
    <lineage>
        <taxon>Eukaryota</taxon>
        <taxon>Sar</taxon>
        <taxon>Stramenopiles</taxon>
        <taxon>Ochrophyta</taxon>
        <taxon>Bacillariophyta</taxon>
        <taxon>Coscinodiscophyceae</taxon>
        <taxon>Thalassiosirophycidae</taxon>
        <taxon>Thalassiosirales</taxon>
        <taxon>Skeletonemataceae</taxon>
        <taxon>Skeletonema</taxon>
        <taxon>Skeletonema marinoi-dohrnii complex</taxon>
    </lineage>
</organism>
<dbReference type="Pfam" id="PF00561">
    <property type="entry name" value="Abhydrolase_1"/>
    <property type="match status" value="1"/>
</dbReference>
<feature type="active site" description="Charge relay system" evidence="2">
    <location>
        <position position="428"/>
    </location>
</feature>
<proteinExistence type="inferred from homology"/>
<evidence type="ECO:0000313" key="6">
    <source>
        <dbReference type="EMBL" id="KAK1735959.1"/>
    </source>
</evidence>
<dbReference type="InterPro" id="IPR029058">
    <property type="entry name" value="AB_hydrolase_fold"/>
</dbReference>
<feature type="active site" description="Charge relay system" evidence="2">
    <location>
        <position position="259"/>
    </location>
</feature>
<evidence type="ECO:0000256" key="3">
    <source>
        <dbReference type="SAM" id="MobiDB-lite"/>
    </source>
</evidence>
<feature type="compositionally biased region" description="Low complexity" evidence="3">
    <location>
        <begin position="21"/>
        <end position="32"/>
    </location>
</feature>
<evidence type="ECO:0000256" key="1">
    <source>
        <dbReference type="ARBA" id="ARBA00010884"/>
    </source>
</evidence>
<dbReference type="SUPFAM" id="SSF53474">
    <property type="entry name" value="alpha/beta-Hydrolases"/>
    <property type="match status" value="1"/>
</dbReference>
<accession>A0AAD9D7S1</accession>
<evidence type="ECO:0000313" key="7">
    <source>
        <dbReference type="Proteomes" id="UP001224775"/>
    </source>
</evidence>
<dbReference type="AlphaFoldDB" id="A0AAD9D7S1"/>
<dbReference type="PROSITE" id="PS51257">
    <property type="entry name" value="PROKAR_LIPOPROTEIN"/>
    <property type="match status" value="1"/>
</dbReference>
<name>A0AAD9D7S1_9STRA</name>
<dbReference type="EMBL" id="JATAAI010000030">
    <property type="protein sequence ID" value="KAK1735959.1"/>
    <property type="molecule type" value="Genomic_DNA"/>
</dbReference>
<protein>
    <submittedName>
        <fullName evidence="6">Alpha/beta hydrolase family protein</fullName>
    </submittedName>
</protein>
<keyword evidence="6" id="KW-0378">Hydrolase</keyword>
<dbReference type="PIRSF" id="PIRSF005211">
    <property type="entry name" value="Ab_hydro_YheT"/>
    <property type="match status" value="1"/>
</dbReference>
<dbReference type="PANTHER" id="PTHR10794:SF63">
    <property type="entry name" value="ALPHA_BETA HYDROLASE 1, ISOFORM A"/>
    <property type="match status" value="1"/>
</dbReference>
<feature type="region of interest" description="Disordered" evidence="3">
    <location>
        <begin position="21"/>
        <end position="57"/>
    </location>
</feature>
<keyword evidence="4" id="KW-0732">Signal</keyword>
<evidence type="ECO:0000259" key="5">
    <source>
        <dbReference type="Pfam" id="PF00561"/>
    </source>
</evidence>
<dbReference type="PANTHER" id="PTHR10794">
    <property type="entry name" value="ABHYDROLASE DOMAIN-CONTAINING PROTEIN"/>
    <property type="match status" value="1"/>
</dbReference>
<keyword evidence="7" id="KW-1185">Reference proteome</keyword>
<sequence>MKNCILLVLQLVAVASCFSAPSKPGSFSTSSSIPPPLEPRRNVASPDEDLRKMQQKHRPIAASFTPSNFNPHPALNNKHLQTIGGVFLRKNLDCAYVKEGVGGITNVLQAVASIALPSSTKLMGDEALGDDSTSTFWDERQRITSCCSQDFFSVDIKYASERKTTLQSVESNGLVVLIHGLESNSNSSLSTDMAAAYLNDGLDVVCINFRGCCGSPNDTIGGYHLGFTDDLKHFLKIISNLWDEDELFEKRPIYLSGFSLGANVVTKCLGELGEAALTLYNIHGAAVCGAPFDCERNIKYFESPGFNRAVYSQNFLKTLKKRAQEQLDQHCDGDPNTTAFDYQRAMAATTVAEVENAFIAPIYGFRDNIDYYRCTSCYYYLPGVAVPLYIINAQDDPFFDPEFYPIEETVDGGSLAPVKLLRTKHGGHLGYLFHQLEENETSQDKEASWMPLELARFIRHVRESQ</sequence>